<feature type="transmembrane region" description="Helical" evidence="6">
    <location>
        <begin position="88"/>
        <end position="110"/>
    </location>
</feature>
<keyword evidence="3 6" id="KW-0812">Transmembrane</keyword>
<dbReference type="GO" id="GO:0005886">
    <property type="term" value="C:plasma membrane"/>
    <property type="evidence" value="ECO:0007669"/>
    <property type="project" value="UniProtKB-SubCell"/>
</dbReference>
<name>A0A1G7E1N0_9RHOB</name>
<feature type="transmembrane region" description="Helical" evidence="6">
    <location>
        <begin position="163"/>
        <end position="183"/>
    </location>
</feature>
<keyword evidence="4 6" id="KW-1133">Transmembrane helix</keyword>
<dbReference type="OrthoDB" id="7834055at2"/>
<evidence type="ECO:0000256" key="1">
    <source>
        <dbReference type="ARBA" id="ARBA00004651"/>
    </source>
</evidence>
<feature type="transmembrane region" description="Helical" evidence="6">
    <location>
        <begin position="234"/>
        <end position="260"/>
    </location>
</feature>
<dbReference type="InterPro" id="IPR050833">
    <property type="entry name" value="Poly_Biosynth_Transport"/>
</dbReference>
<feature type="transmembrane region" description="Helical" evidence="6">
    <location>
        <begin position="404"/>
        <end position="426"/>
    </location>
</feature>
<feature type="transmembrane region" description="Helical" evidence="6">
    <location>
        <begin position="352"/>
        <end position="371"/>
    </location>
</feature>
<dbReference type="EMBL" id="FNAV01000005">
    <property type="protein sequence ID" value="SDE57285.1"/>
    <property type="molecule type" value="Genomic_DNA"/>
</dbReference>
<feature type="transmembrane region" description="Helical" evidence="6">
    <location>
        <begin position="378"/>
        <end position="398"/>
    </location>
</feature>
<keyword evidence="5 6" id="KW-0472">Membrane</keyword>
<reference evidence="8" key="1">
    <citation type="submission" date="2016-10" db="EMBL/GenBank/DDBJ databases">
        <authorList>
            <person name="Varghese N."/>
            <person name="Submissions S."/>
        </authorList>
    </citation>
    <scope>NUCLEOTIDE SEQUENCE [LARGE SCALE GENOMIC DNA]</scope>
    <source>
        <strain evidence="8">DSM 10146</strain>
    </source>
</reference>
<feature type="transmembrane region" description="Helical" evidence="6">
    <location>
        <begin position="470"/>
        <end position="494"/>
    </location>
</feature>
<gene>
    <name evidence="7" type="ORF">SAMN04488105_10551</name>
</gene>
<evidence type="ECO:0000256" key="3">
    <source>
        <dbReference type="ARBA" id="ARBA00022692"/>
    </source>
</evidence>
<evidence type="ECO:0000256" key="5">
    <source>
        <dbReference type="ARBA" id="ARBA00023136"/>
    </source>
</evidence>
<evidence type="ECO:0000313" key="7">
    <source>
        <dbReference type="EMBL" id="SDE57285.1"/>
    </source>
</evidence>
<evidence type="ECO:0000313" key="8">
    <source>
        <dbReference type="Proteomes" id="UP000198994"/>
    </source>
</evidence>
<feature type="transmembrane region" description="Helical" evidence="6">
    <location>
        <begin position="45"/>
        <end position="67"/>
    </location>
</feature>
<dbReference type="STRING" id="282683.SAMN04488105_10551"/>
<evidence type="ECO:0000256" key="2">
    <source>
        <dbReference type="ARBA" id="ARBA00022475"/>
    </source>
</evidence>
<feature type="transmembrane region" description="Helical" evidence="6">
    <location>
        <begin position="447"/>
        <end position="464"/>
    </location>
</feature>
<organism evidence="7 8">
    <name type="scientific">Salipiger thiooxidans</name>
    <dbReference type="NCBI Taxonomy" id="282683"/>
    <lineage>
        <taxon>Bacteria</taxon>
        <taxon>Pseudomonadati</taxon>
        <taxon>Pseudomonadota</taxon>
        <taxon>Alphaproteobacteria</taxon>
        <taxon>Rhodobacterales</taxon>
        <taxon>Roseobacteraceae</taxon>
        <taxon>Salipiger</taxon>
    </lineage>
</organism>
<dbReference type="AlphaFoldDB" id="A0A1G7E1N0"/>
<comment type="subcellular location">
    <subcellularLocation>
        <location evidence="1">Cell membrane</location>
        <topology evidence="1">Multi-pass membrane protein</topology>
    </subcellularLocation>
</comment>
<proteinExistence type="predicted"/>
<keyword evidence="8" id="KW-1185">Reference proteome</keyword>
<dbReference type="Proteomes" id="UP000198994">
    <property type="component" value="Unassembled WGS sequence"/>
</dbReference>
<accession>A0A1G7E1N0</accession>
<keyword evidence="2" id="KW-1003">Cell membrane</keyword>
<evidence type="ECO:0000256" key="6">
    <source>
        <dbReference type="SAM" id="Phobius"/>
    </source>
</evidence>
<feature type="transmembrane region" description="Helical" evidence="6">
    <location>
        <begin position="12"/>
        <end position="33"/>
    </location>
</feature>
<protein>
    <submittedName>
        <fullName evidence="7">Membrane protein involved in the export of O-antigen and teichoic acid</fullName>
    </submittedName>
</protein>
<feature type="transmembrane region" description="Helical" evidence="6">
    <location>
        <begin position="130"/>
        <end position="151"/>
    </location>
</feature>
<sequence>MTLVPPRKLRVLVNSASGIGTVLVNVIFVFWLYQYLLARVPAEEFAIYPLISMLLLLVPFIISSYASALSRSVITAYSEGRPDEVMRLHSSLVFALMGFIAVLLLVGSIGAMHIDWFLSIDPEMLGKAKIMALLVLIELSLTVFVVPFTIAYEVRQIFFLRDAINVGLNLLKICLTFAFLFGVSTSVVWVPLASCLTAGAAAVINIIVAQRILPEFRPALHRFSLAAVRDMLSFGFWTTLGGVALFIHQGAAIFLLNLFGTPQQVNGFFIGTIFERRMTSVMGMALAPIQPVMVAMAAQGNLPQLGKTYARGGRYALWLSMAIGTPGIVYAQEFITLYLGPDHAATGQVMQIMFLTFPFAYASGLLSRVVIALGELRSFFLHAVLSGLAIAAGVFLVLTLTDYGLLGVALAVLAVHIIWQLGVFWPMGLKLTGLRWSEFLRDTVVKGLLPSLGGLCIWLPLKYAGLADGWAGFLSCGFLGGLAYCATVALFCLTREERSQLSARVRARRAT</sequence>
<dbReference type="PANTHER" id="PTHR30250:SF26">
    <property type="entry name" value="PSMA PROTEIN"/>
    <property type="match status" value="1"/>
</dbReference>
<dbReference type="RefSeq" id="WP_089957890.1">
    <property type="nucleotide sequence ID" value="NZ_FNAV01000005.1"/>
</dbReference>
<feature type="transmembrane region" description="Helical" evidence="6">
    <location>
        <begin position="315"/>
        <end position="332"/>
    </location>
</feature>
<dbReference type="PANTHER" id="PTHR30250">
    <property type="entry name" value="PST FAMILY PREDICTED COLANIC ACID TRANSPORTER"/>
    <property type="match status" value="1"/>
</dbReference>
<evidence type="ECO:0000256" key="4">
    <source>
        <dbReference type="ARBA" id="ARBA00022989"/>
    </source>
</evidence>
<feature type="transmembrane region" description="Helical" evidence="6">
    <location>
        <begin position="189"/>
        <end position="213"/>
    </location>
</feature>